<dbReference type="AlphaFoldDB" id="A0A4S4KEU7"/>
<dbReference type="Proteomes" id="UP000309038">
    <property type="component" value="Unassembled WGS sequence"/>
</dbReference>
<reference evidence="1 2" key="1">
    <citation type="submission" date="2019-02" db="EMBL/GenBank/DDBJ databases">
        <title>Genome sequencing of the rare red list fungi Phlebia centrifuga.</title>
        <authorList>
            <person name="Buettner E."/>
            <person name="Kellner H."/>
        </authorList>
    </citation>
    <scope>NUCLEOTIDE SEQUENCE [LARGE SCALE GENOMIC DNA]</scope>
    <source>
        <strain evidence="1 2">DSM 108282</strain>
    </source>
</reference>
<dbReference type="EMBL" id="SGPJ01000218">
    <property type="protein sequence ID" value="THG96655.1"/>
    <property type="molecule type" value="Genomic_DNA"/>
</dbReference>
<keyword evidence="2" id="KW-1185">Reference proteome</keyword>
<organism evidence="1 2">
    <name type="scientific">Hermanssonia centrifuga</name>
    <dbReference type="NCBI Taxonomy" id="98765"/>
    <lineage>
        <taxon>Eukaryota</taxon>
        <taxon>Fungi</taxon>
        <taxon>Dikarya</taxon>
        <taxon>Basidiomycota</taxon>
        <taxon>Agaricomycotina</taxon>
        <taxon>Agaricomycetes</taxon>
        <taxon>Polyporales</taxon>
        <taxon>Meruliaceae</taxon>
        <taxon>Hermanssonia</taxon>
    </lineage>
</organism>
<evidence type="ECO:0000313" key="1">
    <source>
        <dbReference type="EMBL" id="THG96655.1"/>
    </source>
</evidence>
<accession>A0A4S4KEU7</accession>
<name>A0A4S4KEU7_9APHY</name>
<protein>
    <submittedName>
        <fullName evidence="1">Uncharacterized protein</fullName>
    </submittedName>
</protein>
<proteinExistence type="predicted"/>
<sequence>MGDDLAAILSTTRPKRLSVSVSCRWSEIQSYDMALYRAGEYLTHLSVVVEIDGNAPRNSAEKIIGDALSLLSSLSRLSHLMLKLSWRYENPNYYLNEPFRTFREMNREELATKVLGAAPVINHIVLAIPGQFGQTKYAYVYEVVKKYSDGGERTLVELIGEAAWKVLADRFTR</sequence>
<comment type="caution">
    <text evidence="1">The sequence shown here is derived from an EMBL/GenBank/DDBJ whole genome shotgun (WGS) entry which is preliminary data.</text>
</comment>
<gene>
    <name evidence="1" type="ORF">EW026_g5210</name>
</gene>
<evidence type="ECO:0000313" key="2">
    <source>
        <dbReference type="Proteomes" id="UP000309038"/>
    </source>
</evidence>